<dbReference type="Proteomes" id="UP001642540">
    <property type="component" value="Unassembled WGS sequence"/>
</dbReference>
<dbReference type="EMBL" id="CAXLJM020000051">
    <property type="protein sequence ID" value="CAL8115510.1"/>
    <property type="molecule type" value="Genomic_DNA"/>
</dbReference>
<keyword evidence="3" id="KW-1185">Reference proteome</keyword>
<gene>
    <name evidence="2" type="ORF">ODALV1_LOCUS16887</name>
</gene>
<reference evidence="2 3" key="1">
    <citation type="submission" date="2024-08" db="EMBL/GenBank/DDBJ databases">
        <authorList>
            <person name="Cucini C."/>
            <person name="Frati F."/>
        </authorList>
    </citation>
    <scope>NUCLEOTIDE SEQUENCE [LARGE SCALE GENOMIC DNA]</scope>
</reference>
<proteinExistence type="predicted"/>
<evidence type="ECO:0008006" key="4">
    <source>
        <dbReference type="Google" id="ProtNLM"/>
    </source>
</evidence>
<protein>
    <recommendedName>
        <fullName evidence="4">Vezatin</fullName>
    </recommendedName>
</protein>
<sequence length="734" mass="81727">MNEELFNSDCTPLTSDEEEAAIDGSGIDVIGNLNEVESDGDALAVDDDISPVLSDQGSLIQRGLPALPIANGIQTSPNRQAGGVSSSTRFSSLISPLVKPLRRFAYRRRKKSIRKLVGSYCRCLVSMVPKDSIPRQAVMIFETIFGSELPTHNDGRANIIHHEDSPSQRTMTTSKFSGQAVIKLCDFLQASLKMVDSITSACAIVDQTLNAECMIDIGTEEHKLCAFFVQRLSDLLKRFNVLSSAATTTFQKFLNSSFLHGLLCLPQLVNVENINSRILTSIFPSTVGSIKSLCSMAIGAVIRFSAFTCSLMCQKTLDSFETKLSNLVNDLNISIQEFDSAMDYSTKEYGNRKASLALQHLSPEPPVSNHFSREYKIFKQYEDILRAGNLLVERLSTAKDLANELVNVERDSIDKSVDLADRIAMEQSEAYQISKRLHSLMEIQTLLVKQLKFKPQFELDTNPVPGTSMRTEVLEPLNYDTNIEVEQILRNEYQSSGSEDSGNVETIENKDEVFIAITSGEEACETTEDFSRFDGDDKKLVKQSYSRLVTELKGSIEHLHQNTLRRENEAQKTIYGNPQLDLADDLDSNEPSAMKQVKEVEKEDSCSLRYLSERDILVDEFDGLHSSKRMEFSNKRRSVIYKSSDCSRNSGGILEDEWNFTLDPNIKQVPKKSQRHCDVDPVTTSDESVVKLYPGASIIGELNTKIKSRKPALGSTDCIGDDSTSGSDFSDHDS</sequence>
<comment type="caution">
    <text evidence="2">The sequence shown here is derived from an EMBL/GenBank/DDBJ whole genome shotgun (WGS) entry which is preliminary data.</text>
</comment>
<organism evidence="2 3">
    <name type="scientific">Orchesella dallaii</name>
    <dbReference type="NCBI Taxonomy" id="48710"/>
    <lineage>
        <taxon>Eukaryota</taxon>
        <taxon>Metazoa</taxon>
        <taxon>Ecdysozoa</taxon>
        <taxon>Arthropoda</taxon>
        <taxon>Hexapoda</taxon>
        <taxon>Collembola</taxon>
        <taxon>Entomobryomorpha</taxon>
        <taxon>Entomobryoidea</taxon>
        <taxon>Orchesellidae</taxon>
        <taxon>Orchesellinae</taxon>
        <taxon>Orchesella</taxon>
    </lineage>
</organism>
<evidence type="ECO:0000313" key="2">
    <source>
        <dbReference type="EMBL" id="CAL8115510.1"/>
    </source>
</evidence>
<accession>A0ABP1QZC5</accession>
<feature type="region of interest" description="Disordered" evidence="1">
    <location>
        <begin position="711"/>
        <end position="734"/>
    </location>
</feature>
<name>A0ABP1QZC5_9HEXA</name>
<evidence type="ECO:0000313" key="3">
    <source>
        <dbReference type="Proteomes" id="UP001642540"/>
    </source>
</evidence>
<evidence type="ECO:0000256" key="1">
    <source>
        <dbReference type="SAM" id="MobiDB-lite"/>
    </source>
</evidence>